<proteinExistence type="predicted"/>
<dbReference type="EMBL" id="KK107088">
    <property type="protein sequence ID" value="EZA59810.1"/>
    <property type="molecule type" value="Genomic_DNA"/>
</dbReference>
<protein>
    <submittedName>
        <fullName evidence="2">Uncharacterized protein</fullName>
    </submittedName>
</protein>
<sequence>MNAWKENKEPTTKIHCTEKNKDLQVKQNGEFPAQGATPPSQEDKHTEKREANLHKKHKRQRSSLFLSLRKQRRNEGDATRGVARVDGSTPRVIRVYQRPGVTQPADIPLIRRNDTPLACLSPSLVLFSAEAAPLR</sequence>
<dbReference type="AlphaFoldDB" id="A0A026WUT5"/>
<organism evidence="2 3">
    <name type="scientific">Ooceraea biroi</name>
    <name type="common">Clonal raider ant</name>
    <name type="synonym">Cerapachys biroi</name>
    <dbReference type="NCBI Taxonomy" id="2015173"/>
    <lineage>
        <taxon>Eukaryota</taxon>
        <taxon>Metazoa</taxon>
        <taxon>Ecdysozoa</taxon>
        <taxon>Arthropoda</taxon>
        <taxon>Hexapoda</taxon>
        <taxon>Insecta</taxon>
        <taxon>Pterygota</taxon>
        <taxon>Neoptera</taxon>
        <taxon>Endopterygota</taxon>
        <taxon>Hymenoptera</taxon>
        <taxon>Apocrita</taxon>
        <taxon>Aculeata</taxon>
        <taxon>Formicoidea</taxon>
        <taxon>Formicidae</taxon>
        <taxon>Dorylinae</taxon>
        <taxon>Ooceraea</taxon>
    </lineage>
</organism>
<feature type="compositionally biased region" description="Basic and acidic residues" evidence="1">
    <location>
        <begin position="1"/>
        <end position="24"/>
    </location>
</feature>
<evidence type="ECO:0000256" key="1">
    <source>
        <dbReference type="SAM" id="MobiDB-lite"/>
    </source>
</evidence>
<accession>A0A026WUT5</accession>
<evidence type="ECO:0000313" key="3">
    <source>
        <dbReference type="Proteomes" id="UP000053097"/>
    </source>
</evidence>
<dbReference type="Proteomes" id="UP000053097">
    <property type="component" value="Unassembled WGS sequence"/>
</dbReference>
<feature type="region of interest" description="Disordered" evidence="1">
    <location>
        <begin position="1"/>
        <end position="82"/>
    </location>
</feature>
<evidence type="ECO:0000313" key="2">
    <source>
        <dbReference type="EMBL" id="EZA59810.1"/>
    </source>
</evidence>
<feature type="compositionally biased region" description="Basic and acidic residues" evidence="1">
    <location>
        <begin position="41"/>
        <end position="53"/>
    </location>
</feature>
<name>A0A026WUT5_OOCBI</name>
<keyword evidence="3" id="KW-1185">Reference proteome</keyword>
<gene>
    <name evidence="2" type="ORF">X777_14382</name>
</gene>
<reference evidence="2 3" key="1">
    <citation type="journal article" date="2014" name="Curr. Biol.">
        <title>The genome of the clonal raider ant Cerapachys biroi.</title>
        <authorList>
            <person name="Oxley P.R."/>
            <person name="Ji L."/>
            <person name="Fetter-Pruneda I."/>
            <person name="McKenzie S.K."/>
            <person name="Li C."/>
            <person name="Hu H."/>
            <person name="Zhang G."/>
            <person name="Kronauer D.J."/>
        </authorList>
    </citation>
    <scope>NUCLEOTIDE SEQUENCE [LARGE SCALE GENOMIC DNA]</scope>
</reference>